<sequence>SSKDLSLLLELHRDTDAEARENQIYRNSSFVGSRLAWNDTDATTLLLGALIDNGGDSIAIKGEFETR</sequence>
<accession>A0A5S3WEB0</accession>
<reference evidence="2" key="2">
    <citation type="submission" date="2019-06" db="EMBL/GenBank/DDBJ databases">
        <title>Co-occurence of chitin degradation, pigmentation and bioactivity in marine Pseudoalteromonas.</title>
        <authorList>
            <person name="Sonnenschein E.C."/>
            <person name="Bech P.K."/>
        </authorList>
    </citation>
    <scope>NUCLEOTIDE SEQUENCE [LARGE SCALE GENOMIC DNA]</scope>
    <source>
        <strain evidence="2">S2676</strain>
    </source>
</reference>
<name>A0A5S3WEB0_9GAMM</name>
<dbReference type="Proteomes" id="UP000310249">
    <property type="component" value="Unassembled WGS sequence"/>
</dbReference>
<protein>
    <submittedName>
        <fullName evidence="1">Uncharacterized protein</fullName>
    </submittedName>
</protein>
<gene>
    <name evidence="1" type="ORF">CWB99_24310</name>
</gene>
<feature type="non-terminal residue" evidence="1">
    <location>
        <position position="67"/>
    </location>
</feature>
<proteinExistence type="predicted"/>
<feature type="non-terminal residue" evidence="1">
    <location>
        <position position="1"/>
    </location>
</feature>
<reference evidence="1 2" key="1">
    <citation type="submission" date="2018-01" db="EMBL/GenBank/DDBJ databases">
        <authorList>
            <person name="Paulsen S."/>
            <person name="Gram L.K."/>
        </authorList>
    </citation>
    <scope>NUCLEOTIDE SEQUENCE [LARGE SCALE GENOMIC DNA]</scope>
    <source>
        <strain evidence="1 2">S2676</strain>
    </source>
</reference>
<dbReference type="RefSeq" id="WP_212748551.1">
    <property type="nucleotide sequence ID" value="NZ_PNCI01000215.1"/>
</dbReference>
<dbReference type="EMBL" id="PNCI01000215">
    <property type="protein sequence ID" value="TMP20465.1"/>
    <property type="molecule type" value="Genomic_DNA"/>
</dbReference>
<evidence type="ECO:0000313" key="2">
    <source>
        <dbReference type="Proteomes" id="UP000310249"/>
    </source>
</evidence>
<comment type="caution">
    <text evidence="1">The sequence shown here is derived from an EMBL/GenBank/DDBJ whole genome shotgun (WGS) entry which is preliminary data.</text>
</comment>
<dbReference type="AlphaFoldDB" id="A0A5S3WEB0"/>
<organism evidence="1 2">
    <name type="scientific">Pseudoalteromonas rubra</name>
    <dbReference type="NCBI Taxonomy" id="43658"/>
    <lineage>
        <taxon>Bacteria</taxon>
        <taxon>Pseudomonadati</taxon>
        <taxon>Pseudomonadota</taxon>
        <taxon>Gammaproteobacteria</taxon>
        <taxon>Alteromonadales</taxon>
        <taxon>Pseudoalteromonadaceae</taxon>
        <taxon>Pseudoalteromonas</taxon>
    </lineage>
</organism>
<evidence type="ECO:0000313" key="1">
    <source>
        <dbReference type="EMBL" id="TMP20465.1"/>
    </source>
</evidence>